<feature type="compositionally biased region" description="Polar residues" evidence="1">
    <location>
        <begin position="337"/>
        <end position="348"/>
    </location>
</feature>
<feature type="compositionally biased region" description="Low complexity" evidence="1">
    <location>
        <begin position="229"/>
        <end position="239"/>
    </location>
</feature>
<feature type="region of interest" description="Disordered" evidence="1">
    <location>
        <begin position="55"/>
        <end position="169"/>
    </location>
</feature>
<keyword evidence="3" id="KW-1185">Reference proteome</keyword>
<name>A0A1C7NM30_9FUNG</name>
<dbReference type="AlphaFoldDB" id="A0A1C7NM30"/>
<comment type="caution">
    <text evidence="2">The sequence shown here is derived from an EMBL/GenBank/DDBJ whole genome shotgun (WGS) entry which is preliminary data.</text>
</comment>
<sequence>MEAFLTTLPPYVHAFLNKHPPTDVFNLLRELICFAVLYSEDRERINQVTHELLEKRNEQSADEEEREEKEAVVPNSGTMQPIQEEQHEPEPISEPEKPKLPNTFPEWWGHREYEPPKQLEKKPVELSTKSASPEPSIHHINRASPSPPPQSYPTTWVSFDAPSTTHDDPHFFRLERARSQIIPHLREYPEQKSPPVRAGTVSGTSSKRHSMINPKTSTSSSAQPVSPRPAKASPSVVAKKALHRASTTVCESPVSTSASDKPKSSPPVTRSASLALKTPRPNAAMRARAEHAKQQQEELERKKNAPVAGAAIGAKLKQRVNSGIDWDTIKKGRRQTIAEQPNSAAQKK</sequence>
<reference evidence="2 3" key="1">
    <citation type="submission" date="2016-03" db="EMBL/GenBank/DDBJ databases">
        <title>Choanephora cucurbitarum.</title>
        <authorList>
            <person name="Min B."/>
            <person name="Park H."/>
            <person name="Park J.-H."/>
            <person name="Shin H.-D."/>
            <person name="Choi I.-G."/>
        </authorList>
    </citation>
    <scope>NUCLEOTIDE SEQUENCE [LARGE SCALE GENOMIC DNA]</scope>
    <source>
        <strain evidence="2 3">KUS-F28377</strain>
    </source>
</reference>
<dbReference type="InParanoid" id="A0A1C7NM30"/>
<protein>
    <submittedName>
        <fullName evidence="2">Uncharacterized protein</fullName>
    </submittedName>
</protein>
<proteinExistence type="predicted"/>
<feature type="compositionally biased region" description="Basic and acidic residues" evidence="1">
    <location>
        <begin position="287"/>
        <end position="303"/>
    </location>
</feature>
<feature type="compositionally biased region" description="Basic and acidic residues" evidence="1">
    <location>
        <begin position="108"/>
        <end position="124"/>
    </location>
</feature>
<gene>
    <name evidence="2" type="ORF">A0J61_01865</name>
</gene>
<feature type="region of interest" description="Disordered" evidence="1">
    <location>
        <begin position="182"/>
        <end position="348"/>
    </location>
</feature>
<evidence type="ECO:0000313" key="2">
    <source>
        <dbReference type="EMBL" id="OBZ90088.1"/>
    </source>
</evidence>
<feature type="compositionally biased region" description="Polar residues" evidence="1">
    <location>
        <begin position="154"/>
        <end position="164"/>
    </location>
</feature>
<accession>A0A1C7NM30</accession>
<dbReference type="OrthoDB" id="2287448at2759"/>
<dbReference type="EMBL" id="LUGH01000064">
    <property type="protein sequence ID" value="OBZ90088.1"/>
    <property type="molecule type" value="Genomic_DNA"/>
</dbReference>
<dbReference type="Proteomes" id="UP000093000">
    <property type="component" value="Unassembled WGS sequence"/>
</dbReference>
<feature type="compositionally biased region" description="Basic and acidic residues" evidence="1">
    <location>
        <begin position="84"/>
        <end position="99"/>
    </location>
</feature>
<evidence type="ECO:0000313" key="3">
    <source>
        <dbReference type="Proteomes" id="UP000093000"/>
    </source>
</evidence>
<evidence type="ECO:0000256" key="1">
    <source>
        <dbReference type="SAM" id="MobiDB-lite"/>
    </source>
</evidence>
<feature type="compositionally biased region" description="Polar residues" evidence="1">
    <location>
        <begin position="213"/>
        <end position="224"/>
    </location>
</feature>
<organism evidence="2 3">
    <name type="scientific">Choanephora cucurbitarum</name>
    <dbReference type="NCBI Taxonomy" id="101091"/>
    <lineage>
        <taxon>Eukaryota</taxon>
        <taxon>Fungi</taxon>
        <taxon>Fungi incertae sedis</taxon>
        <taxon>Mucoromycota</taxon>
        <taxon>Mucoromycotina</taxon>
        <taxon>Mucoromycetes</taxon>
        <taxon>Mucorales</taxon>
        <taxon>Mucorineae</taxon>
        <taxon>Choanephoraceae</taxon>
        <taxon>Choanephoroideae</taxon>
        <taxon>Choanephora</taxon>
    </lineage>
</organism>
<feature type="compositionally biased region" description="Polar residues" evidence="1">
    <location>
        <begin position="245"/>
        <end position="259"/>
    </location>
</feature>